<feature type="compositionally biased region" description="Low complexity" evidence="1">
    <location>
        <begin position="21"/>
        <end position="30"/>
    </location>
</feature>
<reference evidence="2 3" key="1">
    <citation type="submission" date="2014-04" db="EMBL/GenBank/DDBJ databases">
        <title>Evolutionary Origins and Diversification of the Mycorrhizal Mutualists.</title>
        <authorList>
            <consortium name="DOE Joint Genome Institute"/>
            <consortium name="Mycorrhizal Genomics Consortium"/>
            <person name="Kohler A."/>
            <person name="Kuo A."/>
            <person name="Nagy L.G."/>
            <person name="Floudas D."/>
            <person name="Copeland A."/>
            <person name="Barry K.W."/>
            <person name="Cichocki N."/>
            <person name="Veneault-Fourrey C."/>
            <person name="LaButti K."/>
            <person name="Lindquist E.A."/>
            <person name="Lipzen A."/>
            <person name="Lundell T."/>
            <person name="Morin E."/>
            <person name="Murat C."/>
            <person name="Riley R."/>
            <person name="Ohm R."/>
            <person name="Sun H."/>
            <person name="Tunlid A."/>
            <person name="Henrissat B."/>
            <person name="Grigoriev I.V."/>
            <person name="Hibbett D.S."/>
            <person name="Martin F."/>
        </authorList>
    </citation>
    <scope>NUCLEOTIDE SEQUENCE [LARGE SCALE GENOMIC DNA]</scope>
    <source>
        <strain evidence="2 3">Koide BX008</strain>
    </source>
</reference>
<dbReference type="Proteomes" id="UP000054549">
    <property type="component" value="Unassembled WGS sequence"/>
</dbReference>
<evidence type="ECO:0000313" key="3">
    <source>
        <dbReference type="Proteomes" id="UP000054549"/>
    </source>
</evidence>
<keyword evidence="3" id="KW-1185">Reference proteome</keyword>
<accession>A0A0C2WVV4</accession>
<dbReference type="InParanoid" id="A0A0C2WVV4"/>
<dbReference type="AlphaFoldDB" id="A0A0C2WVV4"/>
<dbReference type="STRING" id="946122.A0A0C2WVV4"/>
<dbReference type="OrthoDB" id="3243310at2759"/>
<dbReference type="HOGENOM" id="CLU_983437_0_0_1"/>
<name>A0A0C2WVV4_AMAMK</name>
<dbReference type="EMBL" id="KN818291">
    <property type="protein sequence ID" value="KIL60931.1"/>
    <property type="molecule type" value="Genomic_DNA"/>
</dbReference>
<sequence length="283" mass="32493">MYFHSYIQSPRPDIPIPPSPHSQSAPSPTSLIMGTHDYRNNRDMHPFSPVDHRFRSHTHTFADKQIPPIRLTTTTLTLTVLVLAGEEVQVQAVHQQNNAPCPIPPFLQHPPLKARICPGRTITLNPVPLPSRLPTLPVLVLDDDGWWIMRQVENGKQVEEEGVWFGFTAYEATPEREKADDDADWVDEDEEVDQDDLLELKFHSPYVGTAEKRRRRWEIGWETLTQAFQNLDRQTNRHDRGSIRLFELWGDGWEFGAPIVHSWGVVVGFVPYCSYTSPYRPLG</sequence>
<evidence type="ECO:0000256" key="1">
    <source>
        <dbReference type="SAM" id="MobiDB-lite"/>
    </source>
</evidence>
<organism evidence="2 3">
    <name type="scientific">Amanita muscaria (strain Koide BX008)</name>
    <dbReference type="NCBI Taxonomy" id="946122"/>
    <lineage>
        <taxon>Eukaryota</taxon>
        <taxon>Fungi</taxon>
        <taxon>Dikarya</taxon>
        <taxon>Basidiomycota</taxon>
        <taxon>Agaricomycotina</taxon>
        <taxon>Agaricomycetes</taxon>
        <taxon>Agaricomycetidae</taxon>
        <taxon>Agaricales</taxon>
        <taxon>Pluteineae</taxon>
        <taxon>Amanitaceae</taxon>
        <taxon>Amanita</taxon>
    </lineage>
</organism>
<proteinExistence type="predicted"/>
<feature type="region of interest" description="Disordered" evidence="1">
    <location>
        <begin position="1"/>
        <end position="35"/>
    </location>
</feature>
<protein>
    <submittedName>
        <fullName evidence="2">Uncharacterized protein</fullName>
    </submittedName>
</protein>
<gene>
    <name evidence="2" type="ORF">M378DRAFT_13847</name>
</gene>
<evidence type="ECO:0000313" key="2">
    <source>
        <dbReference type="EMBL" id="KIL60931.1"/>
    </source>
</evidence>